<dbReference type="EMBL" id="JAABOA010000247">
    <property type="protein sequence ID" value="KAF9585135.1"/>
    <property type="molecule type" value="Genomic_DNA"/>
</dbReference>
<protein>
    <submittedName>
        <fullName evidence="2">Uncharacterized protein</fullName>
    </submittedName>
</protein>
<comment type="caution">
    <text evidence="2">The sequence shown here is derived from an EMBL/GenBank/DDBJ whole genome shotgun (WGS) entry which is preliminary data.</text>
</comment>
<keyword evidence="1" id="KW-0812">Transmembrane</keyword>
<gene>
    <name evidence="2" type="ORF">BGW38_003763</name>
</gene>
<evidence type="ECO:0000313" key="2">
    <source>
        <dbReference type="EMBL" id="KAF9585135.1"/>
    </source>
</evidence>
<keyword evidence="1" id="KW-0472">Membrane</keyword>
<dbReference type="OrthoDB" id="2370519at2759"/>
<proteinExistence type="predicted"/>
<sequence>MSEHHIDFKQDSPLLEPLTTQSFRNEALKRKKIRQRKKIALGLLSLILIGLASFGFLYPSVREYLDRFFHKKSSEVEWDGPSLFKTKAQHFNLDVSGDGLSGIIEVRQGPVDQVELTIDGTIFYGDNSKVPFHQNSLVKDEDTLHRGLHIKIKETDDDFIADIILQEEGDDGTGTQKPVSALLKFTIVFPESYKTYQSLSISARTSKEEDRFIDILIAEDLVVEFKTLGIQADTGSILARNTLVTETLVSFSYHGSTFSGIKAAPGKSLEIHSKTDSLALEMTVLTTPLNDAEADPHSVYVSSKSGNVILLAYPDLSSITELGASPAKVNIEATSKTGFVDVTVDFEDDSQHLSLYAKSYAGNVFATISDKLAGSLELKSEKKSVNVLPKKGSESEIVYEEKTSTKIFAHKTLPSGSRVQNSDVFLTSKDGHAELAFV</sequence>
<keyword evidence="3" id="KW-1185">Reference proteome</keyword>
<keyword evidence="1" id="KW-1133">Transmembrane helix</keyword>
<organism evidence="2 3">
    <name type="scientific">Lunasporangiospora selenospora</name>
    <dbReference type="NCBI Taxonomy" id="979761"/>
    <lineage>
        <taxon>Eukaryota</taxon>
        <taxon>Fungi</taxon>
        <taxon>Fungi incertae sedis</taxon>
        <taxon>Mucoromycota</taxon>
        <taxon>Mortierellomycotina</taxon>
        <taxon>Mortierellomycetes</taxon>
        <taxon>Mortierellales</taxon>
        <taxon>Mortierellaceae</taxon>
        <taxon>Lunasporangiospora</taxon>
    </lineage>
</organism>
<name>A0A9P6G0G7_9FUNG</name>
<dbReference type="AlphaFoldDB" id="A0A9P6G0G7"/>
<accession>A0A9P6G0G7</accession>
<feature type="transmembrane region" description="Helical" evidence="1">
    <location>
        <begin position="39"/>
        <end position="58"/>
    </location>
</feature>
<evidence type="ECO:0000313" key="3">
    <source>
        <dbReference type="Proteomes" id="UP000780801"/>
    </source>
</evidence>
<dbReference type="Proteomes" id="UP000780801">
    <property type="component" value="Unassembled WGS sequence"/>
</dbReference>
<reference evidence="2" key="1">
    <citation type="journal article" date="2020" name="Fungal Divers.">
        <title>Resolving the Mortierellaceae phylogeny through synthesis of multi-gene phylogenetics and phylogenomics.</title>
        <authorList>
            <person name="Vandepol N."/>
            <person name="Liber J."/>
            <person name="Desiro A."/>
            <person name="Na H."/>
            <person name="Kennedy M."/>
            <person name="Barry K."/>
            <person name="Grigoriev I.V."/>
            <person name="Miller A.N."/>
            <person name="O'Donnell K."/>
            <person name="Stajich J.E."/>
            <person name="Bonito G."/>
        </authorList>
    </citation>
    <scope>NUCLEOTIDE SEQUENCE</scope>
    <source>
        <strain evidence="2">KOD1015</strain>
    </source>
</reference>
<evidence type="ECO:0000256" key="1">
    <source>
        <dbReference type="SAM" id="Phobius"/>
    </source>
</evidence>